<evidence type="ECO:0000313" key="2">
    <source>
        <dbReference type="EMBL" id="CAB4183061.1"/>
    </source>
</evidence>
<feature type="compositionally biased region" description="Low complexity" evidence="1">
    <location>
        <begin position="49"/>
        <end position="58"/>
    </location>
</feature>
<organism evidence="2">
    <name type="scientific">uncultured Caudovirales phage</name>
    <dbReference type="NCBI Taxonomy" id="2100421"/>
    <lineage>
        <taxon>Viruses</taxon>
        <taxon>Duplodnaviria</taxon>
        <taxon>Heunggongvirae</taxon>
        <taxon>Uroviricota</taxon>
        <taxon>Caudoviricetes</taxon>
        <taxon>Peduoviridae</taxon>
        <taxon>Maltschvirus</taxon>
        <taxon>Maltschvirus maltsch</taxon>
    </lineage>
</organism>
<dbReference type="EMBL" id="LR798385">
    <property type="protein sequence ID" value="CAB5228291.1"/>
    <property type="molecule type" value="Genomic_DNA"/>
</dbReference>
<protein>
    <submittedName>
        <fullName evidence="2">Uncharacterized protein</fullName>
    </submittedName>
</protein>
<evidence type="ECO:0000313" key="4">
    <source>
        <dbReference type="EMBL" id="CAB5228291.1"/>
    </source>
</evidence>
<dbReference type="EMBL" id="LR797042">
    <property type="protein sequence ID" value="CAB4183061.1"/>
    <property type="molecule type" value="Genomic_DNA"/>
</dbReference>
<gene>
    <name evidence="2" type="ORF">UFOVP1084_34</name>
    <name evidence="3" type="ORF">UFOVP1328_44</name>
    <name evidence="4" type="ORF">UFOVP1532_12</name>
</gene>
<sequence length="58" mass="5949">MSDQVQLDADGNVCSVILDTPVSADHPLAVNGAVDSGPNTFDHYKEDAPAPAAAPSKK</sequence>
<evidence type="ECO:0000313" key="3">
    <source>
        <dbReference type="EMBL" id="CAB4199446.1"/>
    </source>
</evidence>
<accession>A0A6J5QNG1</accession>
<evidence type="ECO:0000256" key="1">
    <source>
        <dbReference type="SAM" id="MobiDB-lite"/>
    </source>
</evidence>
<feature type="region of interest" description="Disordered" evidence="1">
    <location>
        <begin position="35"/>
        <end position="58"/>
    </location>
</feature>
<name>A0A6J5QNG1_9CAUD</name>
<proteinExistence type="predicted"/>
<dbReference type="EMBL" id="LR797278">
    <property type="protein sequence ID" value="CAB4199446.1"/>
    <property type="molecule type" value="Genomic_DNA"/>
</dbReference>
<reference evidence="2" key="1">
    <citation type="submission" date="2020-05" db="EMBL/GenBank/DDBJ databases">
        <authorList>
            <person name="Chiriac C."/>
            <person name="Salcher M."/>
            <person name="Ghai R."/>
            <person name="Kavagutti S V."/>
        </authorList>
    </citation>
    <scope>NUCLEOTIDE SEQUENCE</scope>
</reference>